<evidence type="ECO:0000313" key="8">
    <source>
        <dbReference type="EMBL" id="PNG24743.1"/>
    </source>
</evidence>
<dbReference type="OrthoDB" id="9798604at2"/>
<dbReference type="SUPFAM" id="SSF51905">
    <property type="entry name" value="FAD/NAD(P)-binding domain"/>
    <property type="match status" value="1"/>
</dbReference>
<keyword evidence="3" id="KW-0285">Flavoprotein</keyword>
<dbReference type="InterPro" id="IPR007867">
    <property type="entry name" value="GMC_OxRtase_C"/>
</dbReference>
<dbReference type="Pfam" id="PF01266">
    <property type="entry name" value="DAO"/>
    <property type="match status" value="1"/>
</dbReference>
<organism evidence="8 9">
    <name type="scientific">Methylocella silvestris</name>
    <dbReference type="NCBI Taxonomy" id="199596"/>
    <lineage>
        <taxon>Bacteria</taxon>
        <taxon>Pseudomonadati</taxon>
        <taxon>Pseudomonadota</taxon>
        <taxon>Alphaproteobacteria</taxon>
        <taxon>Hyphomicrobiales</taxon>
        <taxon>Beijerinckiaceae</taxon>
        <taxon>Methylocella</taxon>
    </lineage>
</organism>
<keyword evidence="4" id="KW-0274">FAD</keyword>
<evidence type="ECO:0000256" key="2">
    <source>
        <dbReference type="ARBA" id="ARBA00010790"/>
    </source>
</evidence>
<reference evidence="8 9" key="1">
    <citation type="submission" date="2017-10" db="EMBL/GenBank/DDBJ databases">
        <title>Genome announcement of Methylocella silvestris TVC from permafrost.</title>
        <authorList>
            <person name="Wang J."/>
            <person name="Geng K."/>
            <person name="Ul-Haque F."/>
            <person name="Crombie A.T."/>
            <person name="Street L.E."/>
            <person name="Wookey P.A."/>
            <person name="Murrell J.C."/>
            <person name="Pratscher J."/>
        </authorList>
    </citation>
    <scope>NUCLEOTIDE SEQUENCE [LARGE SCALE GENOMIC DNA]</scope>
    <source>
        <strain evidence="8 9">TVC</strain>
    </source>
</reference>
<dbReference type="InterPro" id="IPR051473">
    <property type="entry name" value="P2Ox-like"/>
</dbReference>
<evidence type="ECO:0000259" key="6">
    <source>
        <dbReference type="Pfam" id="PF01266"/>
    </source>
</evidence>
<dbReference type="Proteomes" id="UP000236286">
    <property type="component" value="Unassembled WGS sequence"/>
</dbReference>
<feature type="domain" description="Glucose-methanol-choline oxidoreductase C-terminal" evidence="7">
    <location>
        <begin position="432"/>
        <end position="557"/>
    </location>
</feature>
<dbReference type="Gene3D" id="3.50.50.60">
    <property type="entry name" value="FAD/NAD(P)-binding domain"/>
    <property type="match status" value="2"/>
</dbReference>
<dbReference type="PANTHER" id="PTHR42784">
    <property type="entry name" value="PYRANOSE 2-OXIDASE"/>
    <property type="match status" value="1"/>
</dbReference>
<dbReference type="InterPro" id="IPR006076">
    <property type="entry name" value="FAD-dep_OxRdtase"/>
</dbReference>
<evidence type="ECO:0000256" key="1">
    <source>
        <dbReference type="ARBA" id="ARBA00001974"/>
    </source>
</evidence>
<evidence type="ECO:0000256" key="3">
    <source>
        <dbReference type="ARBA" id="ARBA00022630"/>
    </source>
</evidence>
<evidence type="ECO:0000256" key="5">
    <source>
        <dbReference type="ARBA" id="ARBA00023002"/>
    </source>
</evidence>
<protein>
    <recommendedName>
        <fullName evidence="10">GMC oxidoreductase</fullName>
    </recommendedName>
</protein>
<dbReference type="AlphaFoldDB" id="A0A2J7TDD0"/>
<dbReference type="PANTHER" id="PTHR42784:SF1">
    <property type="entry name" value="PYRANOSE 2-OXIDASE"/>
    <property type="match status" value="1"/>
</dbReference>
<comment type="caution">
    <text evidence="8">The sequence shown here is derived from an EMBL/GenBank/DDBJ whole genome shotgun (WGS) entry which is preliminary data.</text>
</comment>
<comment type="cofactor">
    <cofactor evidence="1">
        <name>FAD</name>
        <dbReference type="ChEBI" id="CHEBI:57692"/>
    </cofactor>
</comment>
<gene>
    <name evidence="8" type="ORF">CR492_17230</name>
</gene>
<dbReference type="InterPro" id="IPR036188">
    <property type="entry name" value="FAD/NAD-bd_sf"/>
</dbReference>
<comment type="similarity">
    <text evidence="2">Belongs to the GMC oxidoreductase family.</text>
</comment>
<name>A0A2J7TDD0_METSI</name>
<dbReference type="Pfam" id="PF05199">
    <property type="entry name" value="GMC_oxred_C"/>
    <property type="match status" value="1"/>
</dbReference>
<keyword evidence="5" id="KW-0560">Oxidoreductase</keyword>
<dbReference type="GO" id="GO:0016614">
    <property type="term" value="F:oxidoreductase activity, acting on CH-OH group of donors"/>
    <property type="evidence" value="ECO:0007669"/>
    <property type="project" value="InterPro"/>
</dbReference>
<dbReference type="RefSeq" id="WP_102844967.1">
    <property type="nucleotide sequence ID" value="NZ_PDZR01000025.1"/>
</dbReference>
<evidence type="ECO:0000259" key="7">
    <source>
        <dbReference type="Pfam" id="PF05199"/>
    </source>
</evidence>
<accession>A0A2J7TDD0</accession>
<evidence type="ECO:0000256" key="4">
    <source>
        <dbReference type="ARBA" id="ARBA00022827"/>
    </source>
</evidence>
<dbReference type="EMBL" id="PDZR01000025">
    <property type="protein sequence ID" value="PNG24743.1"/>
    <property type="molecule type" value="Genomic_DNA"/>
</dbReference>
<sequence length="581" mass="63192">MLTPMLDLSSPGNDAMDGCSAPDGQTFLTDVCIIGGGPAGITLASELSGAGFSVILAESGGAKTDAAADALSDGCESSDQFASLGLYRRRLLGGATCIWGGRCVPYDPIDFEARDYVPYSGWPFGLDQLEPYYARATTYCEAGEPEYDSARALPGAEAFVEGFSSDIVRTNSYERFSKPTQFWGRYGGAILAAPNLRVITYATCVRLALGSDAKSVDHAEFATFAGTRFTIQARTFVVAAGGLETYRLLAASNDKRPAGLGNSSGALGRFLMSHIEGGVAVLRLNNPAQGIEWGFPVSRDGIYGRRRFSIAEPIQKKRRLLNFIARLHHSSPADPRHGDPVLSTMFMAKSFILAEYRRKLTMVERGAAARMPKGAAFWLSHVRNIVVGAPELAKFLADWIRRRHWADRAIPYVALQNRHGVYPLDFNAEQSPDPDNRVTLGETRDRFGTPVLKLDWKMHDCDVESIAGNLRIIRDEFAQSGVAVVDFEDRDLEEEIRGNATPIGGHHLGVARMSCDARQGVVDQNLRLHDVNNVYLASGAVFPTSSHANPTLTILALTIRLADHLKEAARSSHQAFESSSA</sequence>
<evidence type="ECO:0000313" key="9">
    <source>
        <dbReference type="Proteomes" id="UP000236286"/>
    </source>
</evidence>
<feature type="domain" description="FAD dependent oxidoreductase" evidence="6">
    <location>
        <begin position="30"/>
        <end position="249"/>
    </location>
</feature>
<evidence type="ECO:0008006" key="10">
    <source>
        <dbReference type="Google" id="ProtNLM"/>
    </source>
</evidence>
<proteinExistence type="inferred from homology"/>